<feature type="domain" description="PHD-type" evidence="12">
    <location>
        <begin position="509"/>
        <end position="569"/>
    </location>
</feature>
<dbReference type="PROSITE" id="PS00028">
    <property type="entry name" value="ZINC_FINGER_C2H2_1"/>
    <property type="match status" value="1"/>
</dbReference>
<accession>A0A6A7G2Y2</accession>
<keyword evidence="3" id="KW-0479">Metal-binding</keyword>
<protein>
    <submittedName>
        <fullName evidence="14">Zinc finger protein neuro-d4-like</fullName>
    </submittedName>
</protein>
<keyword evidence="4" id="KW-0677">Repeat</keyword>
<evidence type="ECO:0000256" key="6">
    <source>
        <dbReference type="ARBA" id="ARBA00022833"/>
    </source>
</evidence>
<dbReference type="Gene3D" id="3.30.160.60">
    <property type="entry name" value="Classic Zinc Finger"/>
    <property type="match status" value="1"/>
</dbReference>
<evidence type="ECO:0000256" key="2">
    <source>
        <dbReference type="ARBA" id="ARBA00010539"/>
    </source>
</evidence>
<dbReference type="GO" id="GO:0005634">
    <property type="term" value="C:nucleus"/>
    <property type="evidence" value="ECO:0007669"/>
    <property type="project" value="UniProtKB-SubCell"/>
</dbReference>
<feature type="region of interest" description="Disordered" evidence="11">
    <location>
        <begin position="285"/>
        <end position="489"/>
    </location>
</feature>
<dbReference type="SMART" id="SM00249">
    <property type="entry name" value="PHD"/>
    <property type="match status" value="2"/>
</dbReference>
<dbReference type="PANTHER" id="PTHR45888">
    <property type="entry name" value="HL01030P-RELATED"/>
    <property type="match status" value="1"/>
</dbReference>
<dbReference type="CDD" id="cd15530">
    <property type="entry name" value="PHD2_d4"/>
    <property type="match status" value="1"/>
</dbReference>
<dbReference type="PROSITE" id="PS50157">
    <property type="entry name" value="ZINC_FINGER_C2H2_2"/>
    <property type="match status" value="1"/>
</dbReference>
<comment type="similarity">
    <text evidence="2">Belongs to the requiem/DPF family.</text>
</comment>
<evidence type="ECO:0000256" key="5">
    <source>
        <dbReference type="ARBA" id="ARBA00022771"/>
    </source>
</evidence>
<evidence type="ECO:0000256" key="9">
    <source>
        <dbReference type="ARBA" id="ARBA00023242"/>
    </source>
</evidence>
<feature type="compositionally biased region" description="Low complexity" evidence="11">
    <location>
        <begin position="348"/>
        <end position="376"/>
    </location>
</feature>
<dbReference type="EMBL" id="IACT01005330">
    <property type="protein sequence ID" value="LAC24493.1"/>
    <property type="molecule type" value="mRNA"/>
</dbReference>
<evidence type="ECO:0000256" key="3">
    <source>
        <dbReference type="ARBA" id="ARBA00022723"/>
    </source>
</evidence>
<evidence type="ECO:0000259" key="12">
    <source>
        <dbReference type="PROSITE" id="PS50016"/>
    </source>
</evidence>
<dbReference type="Gene3D" id="3.30.40.10">
    <property type="entry name" value="Zinc/RING finger domain, C3HC4 (zinc finger)"/>
    <property type="match status" value="1"/>
</dbReference>
<proteinExistence type="evidence at transcript level"/>
<dbReference type="AlphaFoldDB" id="A0A6A7G2Y2"/>
<feature type="compositionally biased region" description="Low complexity" evidence="11">
    <location>
        <begin position="386"/>
        <end position="434"/>
    </location>
</feature>
<dbReference type="InterPro" id="IPR013083">
    <property type="entry name" value="Znf_RING/FYVE/PHD"/>
</dbReference>
<dbReference type="InterPro" id="IPR011011">
    <property type="entry name" value="Znf_FYVE_PHD"/>
</dbReference>
<comment type="subcellular location">
    <subcellularLocation>
        <location evidence="1">Nucleus</location>
    </subcellularLocation>
</comment>
<name>A0A6A7G2Y2_9CRUS</name>
<evidence type="ECO:0000256" key="8">
    <source>
        <dbReference type="ARBA" id="ARBA00023163"/>
    </source>
</evidence>
<keyword evidence="7" id="KW-0805">Transcription regulation</keyword>
<evidence type="ECO:0000256" key="11">
    <source>
        <dbReference type="SAM" id="MobiDB-lite"/>
    </source>
</evidence>
<keyword evidence="8" id="KW-0804">Transcription</keyword>
<feature type="domain" description="PHD-type" evidence="12">
    <location>
        <begin position="566"/>
        <end position="616"/>
    </location>
</feature>
<evidence type="ECO:0000256" key="7">
    <source>
        <dbReference type="ARBA" id="ARBA00023015"/>
    </source>
</evidence>
<dbReference type="FunFam" id="3.30.40.10:FF:000005">
    <property type="entry name" value="zinc finger protein isoform X1"/>
    <property type="match status" value="1"/>
</dbReference>
<evidence type="ECO:0000256" key="10">
    <source>
        <dbReference type="PROSITE-ProRule" id="PRU00042"/>
    </source>
</evidence>
<evidence type="ECO:0000256" key="1">
    <source>
        <dbReference type="ARBA" id="ARBA00004123"/>
    </source>
</evidence>
<keyword evidence="5 10" id="KW-0863">Zinc-finger</keyword>
<dbReference type="InterPro" id="IPR013087">
    <property type="entry name" value="Znf_C2H2_type"/>
</dbReference>
<dbReference type="InterPro" id="IPR025750">
    <property type="entry name" value="DPF1-3_N"/>
</dbReference>
<dbReference type="SUPFAM" id="SSF57903">
    <property type="entry name" value="FYVE/PHD zinc finger"/>
    <property type="match status" value="2"/>
</dbReference>
<dbReference type="PANTHER" id="PTHR45888:SF5">
    <property type="entry name" value="D4, ISOFORM A"/>
    <property type="match status" value="1"/>
</dbReference>
<dbReference type="InterPro" id="IPR019787">
    <property type="entry name" value="Znf_PHD-finger"/>
</dbReference>
<organism evidence="14">
    <name type="scientific">Hirondellea gigas</name>
    <dbReference type="NCBI Taxonomy" id="1518452"/>
    <lineage>
        <taxon>Eukaryota</taxon>
        <taxon>Metazoa</taxon>
        <taxon>Ecdysozoa</taxon>
        <taxon>Arthropoda</taxon>
        <taxon>Crustacea</taxon>
        <taxon>Multicrustacea</taxon>
        <taxon>Malacostraca</taxon>
        <taxon>Eumalacostraca</taxon>
        <taxon>Peracarida</taxon>
        <taxon>Amphipoda</taxon>
        <taxon>Amphilochidea</taxon>
        <taxon>Lysianassida</taxon>
        <taxon>Lysianassidira</taxon>
        <taxon>Lysianassoidea</taxon>
        <taxon>Lysianassidae</taxon>
        <taxon>Hirondellea</taxon>
    </lineage>
</organism>
<feature type="domain" description="C2H2-type" evidence="13">
    <location>
        <begin position="234"/>
        <end position="262"/>
    </location>
</feature>
<keyword evidence="9" id="KW-0539">Nucleus</keyword>
<dbReference type="InterPro" id="IPR001965">
    <property type="entry name" value="Znf_PHD"/>
</dbReference>
<dbReference type="Pfam" id="PF14051">
    <property type="entry name" value="DPF1-3_N"/>
    <property type="match status" value="1"/>
</dbReference>
<sequence>MAGTLMQSNLDKIEDFLFLQDAQYQLLMVNSASYNVRIMRERKARMPFLDSQTGLAQSPVHRVVLPRHRLEGAEMAAAGMPGQIYRYPAQPWRRRHRSYLAREHQQYLQRKATQETEAAEHTILTVENPAASNVQPPQNSEELVDKEAFYYEDPAGFLEEDDDDMDNEDDDLDDDTYCMRTTKKKRGIKLTKRSKGGFRGGGRKRKDGSNVAAAVVAASRQAAVEAEDIAAKPYECQRCNARYKTRQGLSYHLSHTHKSDTASNNAAAAAAAAAAATAAATATNADTPGASETANKAAHLAADSTNNSLPSIDPVPHEQTTIDHPSAVPAGGGGRIPLPTAPPNPVDQYQYHQYHQYQHPNQQQPQRQQSPSQQSPTDNSFKEYLNATGSSNSNATNSGGQTSRLSIPTPQATSPSTTSATTTTSTISSSSSGSTKKKGGRSRKDSSASGSSSHSHHHHQSSQGLASPTHDRGATGPGKGADAHNAAAAAEAAHNLNRSKVSTFVATPNPYCDFCLGDSRYNKKTGVAEQMVSCSDCGRSGHPTCLQFTAKMMEAVKRYRWQCIECKCCTLCGTAENDDQLLFCDDCDRGYHLYCVRPPLAEPPEGEWACHMCRHGSNSTLQS</sequence>
<evidence type="ECO:0000256" key="4">
    <source>
        <dbReference type="ARBA" id="ARBA00022737"/>
    </source>
</evidence>
<reference evidence="14" key="1">
    <citation type="submission" date="2017-11" db="EMBL/GenBank/DDBJ databases">
        <title>The sensing device of the deep-sea amphipod.</title>
        <authorList>
            <person name="Kobayashi H."/>
            <person name="Nagahama T."/>
            <person name="Arai W."/>
            <person name="Sasagawa Y."/>
            <person name="Umeda M."/>
            <person name="Hayashi T."/>
            <person name="Nikaido I."/>
            <person name="Watanabe H."/>
            <person name="Oguri K."/>
            <person name="Kitazato H."/>
            <person name="Fujioka K."/>
            <person name="Kido Y."/>
            <person name="Takami H."/>
        </authorList>
    </citation>
    <scope>NUCLEOTIDE SEQUENCE</scope>
    <source>
        <tissue evidence="14">Whole body</tissue>
    </source>
</reference>
<dbReference type="Pfam" id="PF00628">
    <property type="entry name" value="PHD"/>
    <property type="match status" value="2"/>
</dbReference>
<dbReference type="GO" id="GO:0008270">
    <property type="term" value="F:zinc ion binding"/>
    <property type="evidence" value="ECO:0007669"/>
    <property type="project" value="UniProtKB-KW"/>
</dbReference>
<keyword evidence="6" id="KW-0862">Zinc</keyword>
<dbReference type="CDD" id="cd15619">
    <property type="entry name" value="PHD1_d4"/>
    <property type="match status" value="1"/>
</dbReference>
<evidence type="ECO:0000259" key="13">
    <source>
        <dbReference type="PROSITE" id="PS50157"/>
    </source>
</evidence>
<evidence type="ECO:0000313" key="14">
    <source>
        <dbReference type="EMBL" id="LAC24493.1"/>
    </source>
</evidence>
<dbReference type="PROSITE" id="PS50016">
    <property type="entry name" value="ZF_PHD_2"/>
    <property type="match status" value="2"/>
</dbReference>